<comment type="caution">
    <text evidence="2">The sequence shown here is derived from an EMBL/GenBank/DDBJ whole genome shotgun (WGS) entry which is preliminary data.</text>
</comment>
<organism evidence="2 3">
    <name type="scientific">Diaporthe helianthi</name>
    <dbReference type="NCBI Taxonomy" id="158607"/>
    <lineage>
        <taxon>Eukaryota</taxon>
        <taxon>Fungi</taxon>
        <taxon>Dikarya</taxon>
        <taxon>Ascomycota</taxon>
        <taxon>Pezizomycotina</taxon>
        <taxon>Sordariomycetes</taxon>
        <taxon>Sordariomycetidae</taxon>
        <taxon>Diaporthales</taxon>
        <taxon>Diaporthaceae</taxon>
        <taxon>Diaporthe</taxon>
    </lineage>
</organism>
<feature type="compositionally biased region" description="Basic and acidic residues" evidence="1">
    <location>
        <begin position="31"/>
        <end position="43"/>
    </location>
</feature>
<gene>
    <name evidence="2" type="ORF">DHEL01_v208370</name>
</gene>
<name>A0A2P5HSL8_DIAHE</name>
<proteinExistence type="predicted"/>
<dbReference type="Proteomes" id="UP000094444">
    <property type="component" value="Unassembled WGS sequence"/>
</dbReference>
<feature type="region of interest" description="Disordered" evidence="1">
    <location>
        <begin position="1"/>
        <end position="49"/>
    </location>
</feature>
<dbReference type="OrthoDB" id="10475475at2759"/>
<accession>A0A2P5HSL8</accession>
<evidence type="ECO:0000256" key="1">
    <source>
        <dbReference type="SAM" id="MobiDB-lite"/>
    </source>
</evidence>
<evidence type="ECO:0000313" key="3">
    <source>
        <dbReference type="Proteomes" id="UP000094444"/>
    </source>
</evidence>
<keyword evidence="3" id="KW-1185">Reference proteome</keyword>
<protein>
    <submittedName>
        <fullName evidence="2">Uncharacterized protein</fullName>
    </submittedName>
</protein>
<evidence type="ECO:0000313" key="2">
    <source>
        <dbReference type="EMBL" id="POS73236.1"/>
    </source>
</evidence>
<dbReference type="InParanoid" id="A0A2P5HSL8"/>
<dbReference type="EMBL" id="MAVT02000836">
    <property type="protein sequence ID" value="POS73236.1"/>
    <property type="molecule type" value="Genomic_DNA"/>
</dbReference>
<sequence>MREDAPRDGVICWSRPAADADADDDDDEEEDRGKETWFKEKTGGGRPADGAAVESVVLWHGVERPCRSTTVFSIRRGGQRPHLSCAVAPRNGASRQSLGGQAELVSVQPLSDSINSGLLVPPHGGRASKAGLLHITCKSGVLLRVHGPAREEVDKEIGAGTCAKEGAGGGRLGIGSPPAQVFRWLWSSYSVGLEGSIGSRRRRIPRTPGRRQGARSLGRLVAWSLGRLVATAGRQDGRTAGGTSQ</sequence>
<feature type="compositionally biased region" description="Acidic residues" evidence="1">
    <location>
        <begin position="20"/>
        <end position="30"/>
    </location>
</feature>
<reference evidence="2" key="1">
    <citation type="submission" date="2017-09" db="EMBL/GenBank/DDBJ databases">
        <title>Polyketide synthases of a Diaporthe helianthi virulent isolate.</title>
        <authorList>
            <person name="Baroncelli R."/>
        </authorList>
    </citation>
    <scope>NUCLEOTIDE SEQUENCE [LARGE SCALE GENOMIC DNA]</scope>
    <source>
        <strain evidence="2">7/96</strain>
    </source>
</reference>
<dbReference type="AlphaFoldDB" id="A0A2P5HSL8"/>